<evidence type="ECO:0000313" key="2">
    <source>
        <dbReference type="EMBL" id="CAE0406016.1"/>
    </source>
</evidence>
<keyword evidence="1" id="KW-0732">Signal</keyword>
<gene>
    <name evidence="2" type="ORF">ACOF00016_LOCUS3956</name>
</gene>
<name>A0A7S3P589_9STRA</name>
<evidence type="ECO:0000256" key="1">
    <source>
        <dbReference type="SAM" id="SignalP"/>
    </source>
</evidence>
<organism evidence="2">
    <name type="scientific">Amphora coffeiformis</name>
    <dbReference type="NCBI Taxonomy" id="265554"/>
    <lineage>
        <taxon>Eukaryota</taxon>
        <taxon>Sar</taxon>
        <taxon>Stramenopiles</taxon>
        <taxon>Ochrophyta</taxon>
        <taxon>Bacillariophyta</taxon>
        <taxon>Bacillariophyceae</taxon>
        <taxon>Bacillariophycidae</taxon>
        <taxon>Thalassiophysales</taxon>
        <taxon>Catenulaceae</taxon>
        <taxon>Amphora</taxon>
    </lineage>
</organism>
<proteinExistence type="predicted"/>
<feature type="chain" id="PRO_5030701049" description="Transmembrane protein" evidence="1">
    <location>
        <begin position="27"/>
        <end position="236"/>
    </location>
</feature>
<sequence>MNNTINRLLLLLGVVHLMNTPPTVVAFMAAPLLMSPAASFCDDTYGRVQEEPPSGLVGDTTWMHHPMSPFLSDTYGMVRMTQPKELPYREIPTTRTVPFGSTTTTTKVVVWPRHEDYNHDDAVVVFDMNAQRQRLEAMWAKSPSSSSLPAVKDDAPAVRMMTPSSTDDENHHEFGQPDHIVEQDKMELEREILHAAIMQQGHAPPPEQEQQEEDELPLWALGELETTMAEMGSGVH</sequence>
<feature type="signal peptide" evidence="1">
    <location>
        <begin position="1"/>
        <end position="26"/>
    </location>
</feature>
<reference evidence="2" key="1">
    <citation type="submission" date="2021-01" db="EMBL/GenBank/DDBJ databases">
        <authorList>
            <person name="Corre E."/>
            <person name="Pelletier E."/>
            <person name="Niang G."/>
            <person name="Scheremetjew M."/>
            <person name="Finn R."/>
            <person name="Kale V."/>
            <person name="Holt S."/>
            <person name="Cochrane G."/>
            <person name="Meng A."/>
            <person name="Brown T."/>
            <person name="Cohen L."/>
        </authorList>
    </citation>
    <scope>NUCLEOTIDE SEQUENCE</scope>
    <source>
        <strain evidence="2">CCMP127</strain>
    </source>
</reference>
<accession>A0A7S3P589</accession>
<dbReference type="AlphaFoldDB" id="A0A7S3P589"/>
<dbReference type="EMBL" id="HBIM01004626">
    <property type="protein sequence ID" value="CAE0406016.1"/>
    <property type="molecule type" value="Transcribed_RNA"/>
</dbReference>
<evidence type="ECO:0008006" key="3">
    <source>
        <dbReference type="Google" id="ProtNLM"/>
    </source>
</evidence>
<protein>
    <recommendedName>
        <fullName evidence="3">Transmembrane protein</fullName>
    </recommendedName>
</protein>